<dbReference type="Proteomes" id="UP000053958">
    <property type="component" value="Unassembled WGS sequence"/>
</dbReference>
<sequence>HVILIVRTVQSTRSYITSELMRGSGRLISLFRCLHTAIAWVSFFSSMAKRLRSHDTLLEHFEQCPLHSQHAILCSGRRKDGLRCFNPARYTESTDSMPMCGRHRNQFCKAGRCVAVLACGFRCGRLFKWKPPEFQLCPNHISYPMPCFFMKIPTELRQHIYSYLLPDQHIPALFDQRTQLRSDGAKVQTSILCTSRQIYEEASIVLYGRVPFSIGITPRSVNMCNHKGDLFETSRNLLQTEEQTEEFLSRLHSPVALQNTFKENIFPIGDSNFGKIRSFHVEILLPSLHDHNSVYTVCDFVRKVVGQFEKVQRHAYNLEILVKLNYQDKGDERHLICVLTVAYFLLRPFLRLRNVSNPQIHLTTRSYRISATKVIVSDSTYPKIRPLLWFQKKLKYLEEEISSTRPVPECSGIEAAYMKLESLVCIFRLPFMSPFHKSHDILDTLIRRARVAREMNDLPEFRKVCDEVVKIWSDYLDKHARIRERISGGIDCIYGMIDKLPERTLDTAQSTNDNIRN</sequence>
<proteinExistence type="predicted"/>
<keyword evidence="4" id="KW-1185">Reference proteome</keyword>
<feature type="domain" description="Probable treble clef zinc finger" evidence="1">
    <location>
        <begin position="70"/>
        <end position="107"/>
    </location>
</feature>
<dbReference type="RefSeq" id="XP_013325932.1">
    <property type="nucleotide sequence ID" value="XM_013470478.1"/>
</dbReference>
<protein>
    <recommendedName>
        <fullName evidence="5">F-box domain-containing protein</fullName>
    </recommendedName>
</protein>
<dbReference type="Pfam" id="PF26647">
    <property type="entry name" value="zf_Tbcl_3"/>
    <property type="match status" value="1"/>
</dbReference>
<gene>
    <name evidence="3" type="ORF">T310_6708</name>
</gene>
<dbReference type="Pfam" id="PF26648">
    <property type="entry name" value="zf_Tbcl_4"/>
    <property type="match status" value="1"/>
</dbReference>
<dbReference type="AlphaFoldDB" id="A0A0F4YMK0"/>
<accession>A0A0F4YMK0</accession>
<feature type="domain" description="Probable treble clef zinc finger fungi" evidence="2">
    <location>
        <begin position="110"/>
        <end position="144"/>
    </location>
</feature>
<evidence type="ECO:0000259" key="2">
    <source>
        <dbReference type="Pfam" id="PF26648"/>
    </source>
</evidence>
<organism evidence="3 4">
    <name type="scientific">Rasamsonia emersonii (strain ATCC 16479 / CBS 393.64 / IMI 116815)</name>
    <dbReference type="NCBI Taxonomy" id="1408163"/>
    <lineage>
        <taxon>Eukaryota</taxon>
        <taxon>Fungi</taxon>
        <taxon>Dikarya</taxon>
        <taxon>Ascomycota</taxon>
        <taxon>Pezizomycotina</taxon>
        <taxon>Eurotiomycetes</taxon>
        <taxon>Eurotiomycetidae</taxon>
        <taxon>Eurotiales</taxon>
        <taxon>Trichocomaceae</taxon>
        <taxon>Rasamsonia</taxon>
    </lineage>
</organism>
<evidence type="ECO:0000313" key="3">
    <source>
        <dbReference type="EMBL" id="KKA19320.1"/>
    </source>
</evidence>
<reference evidence="3 4" key="1">
    <citation type="submission" date="2015-04" db="EMBL/GenBank/DDBJ databases">
        <authorList>
            <person name="Heijne W.H."/>
            <person name="Fedorova N.D."/>
            <person name="Nierman W.C."/>
            <person name="Vollebregt A.W."/>
            <person name="Zhao Z."/>
            <person name="Wu L."/>
            <person name="Kumar M."/>
            <person name="Stam H."/>
            <person name="van den Berg M.A."/>
            <person name="Pel H.J."/>
        </authorList>
    </citation>
    <scope>NUCLEOTIDE SEQUENCE [LARGE SCALE GENOMIC DNA]</scope>
    <source>
        <strain evidence="3 4">CBS 393.64</strain>
    </source>
</reference>
<evidence type="ECO:0000259" key="1">
    <source>
        <dbReference type="Pfam" id="PF26647"/>
    </source>
</evidence>
<dbReference type="InterPro" id="IPR058251">
    <property type="entry name" value="zf_Tbcl_3"/>
</dbReference>
<dbReference type="STRING" id="1408163.A0A0F4YMK0"/>
<evidence type="ECO:0008006" key="5">
    <source>
        <dbReference type="Google" id="ProtNLM"/>
    </source>
</evidence>
<evidence type="ECO:0000313" key="4">
    <source>
        <dbReference type="Proteomes" id="UP000053958"/>
    </source>
</evidence>
<dbReference type="InterPro" id="IPR058252">
    <property type="entry name" value="zf_Tbcl_4"/>
</dbReference>
<dbReference type="OrthoDB" id="4179317at2759"/>
<feature type="non-terminal residue" evidence="3">
    <location>
        <position position="1"/>
    </location>
</feature>
<comment type="caution">
    <text evidence="3">The sequence shown here is derived from an EMBL/GenBank/DDBJ whole genome shotgun (WGS) entry which is preliminary data.</text>
</comment>
<dbReference type="EMBL" id="LASV01000359">
    <property type="protein sequence ID" value="KKA19320.1"/>
    <property type="molecule type" value="Genomic_DNA"/>
</dbReference>
<dbReference type="GeneID" id="25319000"/>
<name>A0A0F4YMK0_RASE3</name>